<evidence type="ECO:0000313" key="3">
    <source>
        <dbReference type="Proteomes" id="UP000595847"/>
    </source>
</evidence>
<gene>
    <name evidence="1" type="ORF">JD108_00535</name>
    <name evidence="2" type="ORF">KDJ56_00535</name>
</gene>
<reference evidence="1 3" key="1">
    <citation type="submission" date="2020-12" db="EMBL/GenBank/DDBJ databases">
        <title>strain FJAT-54423T represents a novel species of the genus Brevibacillus.</title>
        <authorList>
            <person name="Tang R."/>
        </authorList>
    </citation>
    <scope>NUCLEOTIDE SEQUENCE [LARGE SCALE GENOMIC DNA]</scope>
    <source>
        <strain evidence="1 3">FJAT-54423</strain>
    </source>
</reference>
<dbReference type="KEGG" id="bcop:JD108_00535"/>
<accession>A0A7T5EL29</accession>
<sequence length="345" mass="39339">MSSESILTLLTVPGAKHSETLLDEWAELGIRVLPADDAREEAASEIGIAKGVVLTERPSEPLPLFKATGEAGDEPRLLLVYGECIPYGAADELTAAYPHPKWEVVRLYRFADKRKVLIGGDPGGFWLRALCRHAARRGIISLACRRREVDEAVRQLSLYLSWKERFYMRMSDRCDRMGVRGRVVARAIGMDKRIGQGWLHPMRKQHGPFYRWIRRQLQQLAENVDVHRITLWGRPDFWSGLPAAGLWDKDTEIRLFSPDPMAGTEQLPRTWRVHTHWLPALDQSDLLIIGTPDPLIQEIRLPELVKGMAKPIILDACSCFPLEETACCQIIYRTIGENTNVWEWN</sequence>
<reference evidence="2" key="2">
    <citation type="submission" date="2021-04" db="EMBL/GenBank/DDBJ databases">
        <title>Brevibacillus composti FJAT-54423, complete genome.</title>
        <authorList>
            <person name="Tang R."/>
        </authorList>
    </citation>
    <scope>NUCLEOTIDE SEQUENCE</scope>
    <source>
        <strain evidence="2">FJAT-54424</strain>
    </source>
</reference>
<protein>
    <submittedName>
        <fullName evidence="1">Uncharacterized protein</fullName>
    </submittedName>
</protein>
<dbReference type="AlphaFoldDB" id="A0A7T5EL29"/>
<proteinExistence type="predicted"/>
<dbReference type="Proteomes" id="UP000595847">
    <property type="component" value="Chromosome"/>
</dbReference>
<evidence type="ECO:0000313" key="2">
    <source>
        <dbReference type="EMBL" id="QUO41614.1"/>
    </source>
</evidence>
<dbReference type="EMBL" id="CP066308">
    <property type="protein sequence ID" value="QQE74532.1"/>
    <property type="molecule type" value="Genomic_DNA"/>
</dbReference>
<organism evidence="1 3">
    <name type="scientific">Brevibacillus composti</name>
    <dbReference type="NCBI Taxonomy" id="2796470"/>
    <lineage>
        <taxon>Bacteria</taxon>
        <taxon>Bacillati</taxon>
        <taxon>Bacillota</taxon>
        <taxon>Bacilli</taxon>
        <taxon>Bacillales</taxon>
        <taxon>Paenibacillaceae</taxon>
        <taxon>Brevibacillus</taxon>
    </lineage>
</organism>
<dbReference type="EMBL" id="CP073708">
    <property type="protein sequence ID" value="QUO41614.1"/>
    <property type="molecule type" value="Genomic_DNA"/>
</dbReference>
<keyword evidence="4" id="KW-1185">Reference proteome</keyword>
<dbReference type="Proteomes" id="UP000677234">
    <property type="component" value="Chromosome"/>
</dbReference>
<evidence type="ECO:0000313" key="1">
    <source>
        <dbReference type="EMBL" id="QQE74532.1"/>
    </source>
</evidence>
<name>A0A7T5EL29_9BACL</name>
<evidence type="ECO:0000313" key="4">
    <source>
        <dbReference type="Proteomes" id="UP000677234"/>
    </source>
</evidence>
<dbReference type="Gene3D" id="3.40.50.720">
    <property type="entry name" value="NAD(P)-binding Rossmann-like Domain"/>
    <property type="match status" value="1"/>
</dbReference>
<dbReference type="RefSeq" id="WP_198828110.1">
    <property type="nucleotide sequence ID" value="NZ_CP066308.1"/>
</dbReference>